<organism evidence="1 2">
    <name type="scientific">Candidatus Collierbacteria bacterium GW2011_GWB2_45_17</name>
    <dbReference type="NCBI Taxonomy" id="1618388"/>
    <lineage>
        <taxon>Bacteria</taxon>
        <taxon>Candidatus Collieribacteriota</taxon>
    </lineage>
</organism>
<evidence type="ECO:0000313" key="2">
    <source>
        <dbReference type="Proteomes" id="UP000034078"/>
    </source>
</evidence>
<dbReference type="EMBL" id="LCKO01000013">
    <property type="protein sequence ID" value="KKT99089.1"/>
    <property type="molecule type" value="Genomic_DNA"/>
</dbReference>
<comment type="caution">
    <text evidence="1">The sequence shown here is derived from an EMBL/GenBank/DDBJ whole genome shotgun (WGS) entry which is preliminary data.</text>
</comment>
<protein>
    <submittedName>
        <fullName evidence="1">Uncharacterized protein</fullName>
    </submittedName>
</protein>
<accession>A0A837IHC9</accession>
<gene>
    <name evidence="1" type="ORF">UX01_C0013G0008</name>
</gene>
<proteinExistence type="predicted"/>
<dbReference type="AlphaFoldDB" id="A0A837IHC9"/>
<reference evidence="1 2" key="1">
    <citation type="journal article" date="2015" name="Nature">
        <title>rRNA introns, odd ribosomes, and small enigmatic genomes across a large radiation of phyla.</title>
        <authorList>
            <person name="Brown C.T."/>
            <person name="Hug L.A."/>
            <person name="Thomas B.C."/>
            <person name="Sharon I."/>
            <person name="Castelle C.J."/>
            <person name="Singh A."/>
            <person name="Wilkins M.J."/>
            <person name="Williams K.H."/>
            <person name="Banfield J.F."/>
        </authorList>
    </citation>
    <scope>NUCLEOTIDE SEQUENCE [LARGE SCALE GENOMIC DNA]</scope>
</reference>
<name>A0A837IHC9_9BACT</name>
<dbReference type="Proteomes" id="UP000034078">
    <property type="component" value="Unassembled WGS sequence"/>
</dbReference>
<sequence length="90" mass="10607">MREQLKGLKPIDIDKRLASMEKELKGLKPIDIDKRLASMEKELKAVEKKLIKLKKNDDTIIRFFDHEVMNTKKRVDRLEDHLHLSSLRGV</sequence>
<evidence type="ECO:0000313" key="1">
    <source>
        <dbReference type="EMBL" id="KKT99089.1"/>
    </source>
</evidence>